<evidence type="ECO:0000313" key="3">
    <source>
        <dbReference type="EMBL" id="KZV03702.1"/>
    </source>
</evidence>
<evidence type="ECO:0000313" key="9">
    <source>
        <dbReference type="Proteomes" id="UP000094892"/>
    </source>
</evidence>
<dbReference type="Proteomes" id="UP000076882">
    <property type="component" value="Unassembled WGS sequence"/>
</dbReference>
<dbReference type="Pfam" id="PF11148">
    <property type="entry name" value="DUF2922"/>
    <property type="match status" value="1"/>
</dbReference>
<evidence type="ECO:0000313" key="6">
    <source>
        <dbReference type="Proteomes" id="UP000076872"/>
    </source>
</evidence>
<protein>
    <submittedName>
        <fullName evidence="5">DUF2922 domain-containing protein</fullName>
    </submittedName>
    <submittedName>
        <fullName evidence="2">Small conserved protein</fullName>
    </submittedName>
</protein>
<organism evidence="2 7">
    <name type="scientific">Lactiplantibacillus plantarum</name>
    <name type="common">Lactobacillus plantarum</name>
    <dbReference type="NCBI Taxonomy" id="1590"/>
    <lineage>
        <taxon>Bacteria</taxon>
        <taxon>Bacillati</taxon>
        <taxon>Bacillota</taxon>
        <taxon>Bacilli</taxon>
        <taxon>Lactobacillales</taxon>
        <taxon>Lactobacillaceae</taxon>
        <taxon>Lactiplantibacillus</taxon>
    </lineage>
</organism>
<evidence type="ECO:0000313" key="4">
    <source>
        <dbReference type="EMBL" id="ODO61202.1"/>
    </source>
</evidence>
<name>A0A0G9GLW1_LACPN</name>
<reference evidence="5 10" key="3">
    <citation type="submission" date="2020-12" db="EMBL/GenBank/DDBJ databases">
        <title>Whole genome sequencing of Lactobacillus plantarum PC518.</title>
        <authorList>
            <person name="Guo Q."/>
        </authorList>
    </citation>
    <scope>NUCLEOTIDE SEQUENCE [LARGE SCALE GENOMIC DNA]</scope>
    <source>
        <strain evidence="5 10">PC518</strain>
    </source>
</reference>
<accession>A0A0G9GLW1</accession>
<sequence>MKTLDLSFKTSTNKVHHLKLHYANDNLSKDVVSKAMADLAATKLFVKDGENLVAEPLAAKYVETIETPIVTAPKA</sequence>
<dbReference type="EMBL" id="LUXO01000024">
    <property type="protein sequence ID" value="KZV03702.1"/>
    <property type="molecule type" value="Genomic_DNA"/>
</dbReference>
<proteinExistence type="predicted"/>
<dbReference type="InterPro" id="IPR021321">
    <property type="entry name" value="DUF2922"/>
</dbReference>
<dbReference type="Proteomes" id="UP000094892">
    <property type="component" value="Unassembled WGS sequence"/>
</dbReference>
<dbReference type="EMBL" id="MCOL01000001">
    <property type="protein sequence ID" value="ODO61202.1"/>
    <property type="molecule type" value="Genomic_DNA"/>
</dbReference>
<reference evidence="6 7" key="1">
    <citation type="submission" date="2016-03" db="EMBL/GenBank/DDBJ databases">
        <title>Comparative genomics of 54 Lactobacillus plantarum strains reveals genomic uncoupling from niche constraints.</title>
        <authorList>
            <person name="Martino M.E."/>
        </authorList>
    </citation>
    <scope>NUCLEOTIDE SEQUENCE [LARGE SCALE GENOMIC DNA]</scope>
    <source>
        <strain evidence="2 7">19.1</strain>
        <strain evidence="3 6">NAB2</strain>
        <strain evidence="1 8">Nizo2260</strain>
    </source>
</reference>
<evidence type="ECO:0000313" key="2">
    <source>
        <dbReference type="EMBL" id="KZU97795.1"/>
    </source>
</evidence>
<gene>
    <name evidence="5" type="ORF">JH395_10220</name>
    <name evidence="2" type="ORF">Lp19_0479</name>
    <name evidence="4" type="ORF">LPJSA22_01159</name>
    <name evidence="3" type="ORF">NAB2_1336</name>
    <name evidence="1" type="ORF">Nizo2260_1626</name>
</gene>
<dbReference type="Proteomes" id="UP000076872">
    <property type="component" value="Unassembled WGS sequence"/>
</dbReference>
<dbReference type="Proteomes" id="UP000595466">
    <property type="component" value="Chromosome"/>
</dbReference>
<evidence type="ECO:0000313" key="5">
    <source>
        <dbReference type="EMBL" id="QQM60104.1"/>
    </source>
</evidence>
<evidence type="ECO:0000313" key="8">
    <source>
        <dbReference type="Proteomes" id="UP000076989"/>
    </source>
</evidence>
<dbReference type="Proteomes" id="UP000076989">
    <property type="component" value="Unassembled WGS sequence"/>
</dbReference>
<dbReference type="KEGG" id="lpb:SH83_05120"/>
<dbReference type="PATRIC" id="fig|1590.142.peg.1165"/>
<dbReference type="EMBL" id="CP066817">
    <property type="protein sequence ID" value="QQM60104.1"/>
    <property type="molecule type" value="Genomic_DNA"/>
</dbReference>
<dbReference type="EMBL" id="LUXM01000012">
    <property type="protein sequence ID" value="KZU97795.1"/>
    <property type="molecule type" value="Genomic_DNA"/>
</dbReference>
<dbReference type="AlphaFoldDB" id="A0A0G9GLW1"/>
<dbReference type="EMBL" id="LUWI01000021">
    <property type="protein sequence ID" value="KZU04239.1"/>
    <property type="molecule type" value="Genomic_DNA"/>
</dbReference>
<evidence type="ECO:0000313" key="1">
    <source>
        <dbReference type="EMBL" id="KZU04239.1"/>
    </source>
</evidence>
<dbReference type="RefSeq" id="WP_003643208.1">
    <property type="nucleotide sequence ID" value="NZ_AP018405.1"/>
</dbReference>
<evidence type="ECO:0000313" key="7">
    <source>
        <dbReference type="Proteomes" id="UP000076882"/>
    </source>
</evidence>
<dbReference type="OMA" id="MNEMCEA"/>
<reference evidence="4 9" key="2">
    <citation type="submission" date="2016-08" db="EMBL/GenBank/DDBJ databases">
        <title>Genome sequencing of Lactobacillus plantarum JSA22, isolated from fermented soybean paste.</title>
        <authorList>
            <person name="Choi H.S."/>
        </authorList>
    </citation>
    <scope>NUCLEOTIDE SEQUENCE [LARGE SCALE GENOMIC DNA]</scope>
    <source>
        <strain evidence="4 9">JSA22</strain>
    </source>
</reference>
<dbReference type="GeneID" id="89668691"/>
<evidence type="ECO:0000313" key="10">
    <source>
        <dbReference type="Proteomes" id="UP000595466"/>
    </source>
</evidence>